<evidence type="ECO:0000313" key="2">
    <source>
        <dbReference type="EMBL" id="KAF3962660.1"/>
    </source>
</evidence>
<dbReference type="Proteomes" id="UP000737018">
    <property type="component" value="Unassembled WGS sequence"/>
</dbReference>
<reference evidence="2" key="1">
    <citation type="submission" date="2020-03" db="EMBL/GenBank/DDBJ databases">
        <title>Castanea mollissima Vanexum genome sequencing.</title>
        <authorList>
            <person name="Staton M."/>
        </authorList>
    </citation>
    <scope>NUCLEOTIDE SEQUENCE</scope>
    <source>
        <tissue evidence="2">Leaf</tissue>
    </source>
</reference>
<feature type="region of interest" description="Disordered" evidence="1">
    <location>
        <begin position="1"/>
        <end position="46"/>
    </location>
</feature>
<protein>
    <submittedName>
        <fullName evidence="2">Uncharacterized protein</fullName>
    </submittedName>
</protein>
<sequence>MLCRSPTRKSQFNGSSKEADKSCSSSSSFSSNPAEHDPFTFLHRSPNHDVSIETSCRYQGMGYRSLKNFNLQGMGYRRRMLASRPSGGILSWN</sequence>
<name>A0A8J4R9J5_9ROSI</name>
<accession>A0A8J4R9J5</accession>
<comment type="caution">
    <text evidence="2">The sequence shown here is derived from an EMBL/GenBank/DDBJ whole genome shotgun (WGS) entry which is preliminary data.</text>
</comment>
<organism evidence="2 3">
    <name type="scientific">Castanea mollissima</name>
    <name type="common">Chinese chestnut</name>
    <dbReference type="NCBI Taxonomy" id="60419"/>
    <lineage>
        <taxon>Eukaryota</taxon>
        <taxon>Viridiplantae</taxon>
        <taxon>Streptophyta</taxon>
        <taxon>Embryophyta</taxon>
        <taxon>Tracheophyta</taxon>
        <taxon>Spermatophyta</taxon>
        <taxon>Magnoliopsida</taxon>
        <taxon>eudicotyledons</taxon>
        <taxon>Gunneridae</taxon>
        <taxon>Pentapetalae</taxon>
        <taxon>rosids</taxon>
        <taxon>fabids</taxon>
        <taxon>Fagales</taxon>
        <taxon>Fagaceae</taxon>
        <taxon>Castanea</taxon>
    </lineage>
</organism>
<dbReference type="EMBL" id="JRKL02001679">
    <property type="protein sequence ID" value="KAF3962660.1"/>
    <property type="molecule type" value="Genomic_DNA"/>
</dbReference>
<evidence type="ECO:0000313" key="3">
    <source>
        <dbReference type="Proteomes" id="UP000737018"/>
    </source>
</evidence>
<dbReference type="AlphaFoldDB" id="A0A8J4R9J5"/>
<keyword evidence="3" id="KW-1185">Reference proteome</keyword>
<gene>
    <name evidence="2" type="ORF">CMV_012849</name>
</gene>
<proteinExistence type="predicted"/>
<feature type="compositionally biased region" description="Low complexity" evidence="1">
    <location>
        <begin position="22"/>
        <end position="31"/>
    </location>
</feature>
<evidence type="ECO:0000256" key="1">
    <source>
        <dbReference type="SAM" id="MobiDB-lite"/>
    </source>
</evidence>